<dbReference type="EMBL" id="CAUJNA010000913">
    <property type="protein sequence ID" value="CAJ1382515.1"/>
    <property type="molecule type" value="Genomic_DNA"/>
</dbReference>
<evidence type="ECO:0000313" key="4">
    <source>
        <dbReference type="Proteomes" id="UP001178507"/>
    </source>
</evidence>
<name>A0AA36MR73_9DINO</name>
<evidence type="ECO:0000313" key="3">
    <source>
        <dbReference type="EMBL" id="CAJ1382515.1"/>
    </source>
</evidence>
<feature type="repeat" description="TPR" evidence="1">
    <location>
        <begin position="180"/>
        <end position="213"/>
    </location>
</feature>
<reference evidence="3" key="1">
    <citation type="submission" date="2023-08" db="EMBL/GenBank/DDBJ databases">
        <authorList>
            <person name="Chen Y."/>
            <person name="Shah S."/>
            <person name="Dougan E. K."/>
            <person name="Thang M."/>
            <person name="Chan C."/>
        </authorList>
    </citation>
    <scope>NUCLEOTIDE SEQUENCE</scope>
</reference>
<dbReference type="SUPFAM" id="SSF48452">
    <property type="entry name" value="TPR-like"/>
    <property type="match status" value="2"/>
</dbReference>
<dbReference type="Gene3D" id="1.25.40.10">
    <property type="entry name" value="Tetratricopeptide repeat domain"/>
    <property type="match status" value="2"/>
</dbReference>
<dbReference type="SMART" id="SM00028">
    <property type="entry name" value="TPR"/>
    <property type="match status" value="3"/>
</dbReference>
<keyword evidence="2" id="KW-0732">Signal</keyword>
<sequence length="340" mass="37337">MARWLLIFAFSAAFPRSWLQAPRRSTCRRCFSDAAELLAAGRQCREPRLAREIFEAALGLAEGPQRLELLMRIGDTYLEDALTETALEWFEKAQGEMDEDLKLAVPQRAALMARRALAARGPTLQSGLDQCEAAMNLLRGAGELDSEVGLFVRRVLGDLLVRLGRSQEALLELQALPKEPLALVSLGMAYLAAEDFLRARDAFEEALPELEEAEALETPLAAQLLRGLGLALSGAGDAAAALDPLQAARTILEWRGRMGTEEGSQCLLALGDVYADLDDFEEALRCFELVCLNAEVGSADSEVCIDVDDLFVKIEEARRQLRHSDAARLFGEEEDGTERV</sequence>
<dbReference type="PROSITE" id="PS50005">
    <property type="entry name" value="TPR"/>
    <property type="match status" value="1"/>
</dbReference>
<dbReference type="InterPro" id="IPR011990">
    <property type="entry name" value="TPR-like_helical_dom_sf"/>
</dbReference>
<feature type="signal peptide" evidence="2">
    <location>
        <begin position="1"/>
        <end position="19"/>
    </location>
</feature>
<evidence type="ECO:0008006" key="5">
    <source>
        <dbReference type="Google" id="ProtNLM"/>
    </source>
</evidence>
<dbReference type="Pfam" id="PF13181">
    <property type="entry name" value="TPR_8"/>
    <property type="match status" value="1"/>
</dbReference>
<dbReference type="Proteomes" id="UP001178507">
    <property type="component" value="Unassembled WGS sequence"/>
</dbReference>
<proteinExistence type="predicted"/>
<keyword evidence="1" id="KW-0802">TPR repeat</keyword>
<comment type="caution">
    <text evidence="3">The sequence shown here is derived from an EMBL/GenBank/DDBJ whole genome shotgun (WGS) entry which is preliminary data.</text>
</comment>
<dbReference type="InterPro" id="IPR019734">
    <property type="entry name" value="TPR_rpt"/>
</dbReference>
<accession>A0AA36MR73</accession>
<evidence type="ECO:0000256" key="1">
    <source>
        <dbReference type="PROSITE-ProRule" id="PRU00339"/>
    </source>
</evidence>
<keyword evidence="4" id="KW-1185">Reference proteome</keyword>
<dbReference type="AlphaFoldDB" id="A0AA36MR73"/>
<protein>
    <recommendedName>
        <fullName evidence="5">Tetratricopeptide repeat protein</fullName>
    </recommendedName>
</protein>
<evidence type="ECO:0000256" key="2">
    <source>
        <dbReference type="SAM" id="SignalP"/>
    </source>
</evidence>
<feature type="chain" id="PRO_5041245324" description="Tetratricopeptide repeat protein" evidence="2">
    <location>
        <begin position="20"/>
        <end position="340"/>
    </location>
</feature>
<organism evidence="3 4">
    <name type="scientific">Effrenium voratum</name>
    <dbReference type="NCBI Taxonomy" id="2562239"/>
    <lineage>
        <taxon>Eukaryota</taxon>
        <taxon>Sar</taxon>
        <taxon>Alveolata</taxon>
        <taxon>Dinophyceae</taxon>
        <taxon>Suessiales</taxon>
        <taxon>Symbiodiniaceae</taxon>
        <taxon>Effrenium</taxon>
    </lineage>
</organism>
<gene>
    <name evidence="3" type="ORF">EVOR1521_LOCUS9876</name>
</gene>